<keyword evidence="5 10" id="KW-1133">Transmembrane helix</keyword>
<evidence type="ECO:0000313" key="11">
    <source>
        <dbReference type="EMBL" id="CRH05641.1"/>
    </source>
</evidence>
<keyword evidence="2" id="KW-0813">Transport</keyword>
<evidence type="ECO:0000256" key="4">
    <source>
        <dbReference type="ARBA" id="ARBA00022692"/>
    </source>
</evidence>
<dbReference type="InterPro" id="IPR037185">
    <property type="entry name" value="EmrE-like"/>
</dbReference>
<dbReference type="Pfam" id="PF00893">
    <property type="entry name" value="Multi_Drug_Res"/>
    <property type="match status" value="1"/>
</dbReference>
<keyword evidence="4 9" id="KW-0812">Transmembrane</keyword>
<dbReference type="GO" id="GO:0022857">
    <property type="term" value="F:transmembrane transporter activity"/>
    <property type="evidence" value="ECO:0007669"/>
    <property type="project" value="InterPro"/>
</dbReference>
<dbReference type="SUPFAM" id="SSF103481">
    <property type="entry name" value="Multidrug resistance efflux transporter EmrE"/>
    <property type="match status" value="1"/>
</dbReference>
<feature type="transmembrane region" description="Helical" evidence="10">
    <location>
        <begin position="58"/>
        <end position="78"/>
    </location>
</feature>
<evidence type="ECO:0000256" key="5">
    <source>
        <dbReference type="ARBA" id="ARBA00022989"/>
    </source>
</evidence>
<sequence>MAWIWLLSAGLLEIFFATFLKLSEGFSKPLYTLLFIVAASGSFYCLTKAMQFIPIGTAYAVWTGIGAVGVAIFGMLFFGESTSVLRLFFITTLVGSIIGLKLVSH</sequence>
<protein>
    <recommendedName>
        <fullName evidence="8">Guanidinium exporter</fullName>
    </recommendedName>
</protein>
<keyword evidence="6 10" id="KW-0472">Membrane</keyword>
<evidence type="ECO:0000256" key="1">
    <source>
        <dbReference type="ARBA" id="ARBA00004651"/>
    </source>
</evidence>
<evidence type="ECO:0000256" key="9">
    <source>
        <dbReference type="RuleBase" id="RU003942"/>
    </source>
</evidence>
<name>A0A1S7LIG3_MAGMO</name>
<evidence type="ECO:0000256" key="6">
    <source>
        <dbReference type="ARBA" id="ARBA00023136"/>
    </source>
</evidence>
<feature type="transmembrane region" description="Helical" evidence="10">
    <location>
        <begin position="84"/>
        <end position="103"/>
    </location>
</feature>
<evidence type="ECO:0000256" key="3">
    <source>
        <dbReference type="ARBA" id="ARBA00022475"/>
    </source>
</evidence>
<gene>
    <name evidence="11" type="primary">sugE</name>
    <name evidence="11" type="ORF">MAGMO_1451</name>
</gene>
<dbReference type="GO" id="GO:1990961">
    <property type="term" value="P:xenobiotic detoxification by transmembrane export across the plasma membrane"/>
    <property type="evidence" value="ECO:0007669"/>
    <property type="project" value="UniProtKB-ARBA"/>
</dbReference>
<dbReference type="InterPro" id="IPR045324">
    <property type="entry name" value="Small_multidrug_res"/>
</dbReference>
<accession>A0A1S7LIG3</accession>
<organism evidence="11">
    <name type="scientific">Magnetococcus massalia (strain MO-1)</name>
    <dbReference type="NCBI Taxonomy" id="451514"/>
    <lineage>
        <taxon>Bacteria</taxon>
        <taxon>Pseudomonadati</taxon>
        <taxon>Pseudomonadota</taxon>
        <taxon>Magnetococcia</taxon>
        <taxon>Magnetococcales</taxon>
        <taxon>Magnetococcaceae</taxon>
        <taxon>Magnetococcus</taxon>
    </lineage>
</organism>
<dbReference type="Gene3D" id="1.10.3730.20">
    <property type="match status" value="1"/>
</dbReference>
<dbReference type="InterPro" id="IPR000390">
    <property type="entry name" value="Small_drug/metabolite_transptr"/>
</dbReference>
<evidence type="ECO:0000256" key="10">
    <source>
        <dbReference type="SAM" id="Phobius"/>
    </source>
</evidence>
<evidence type="ECO:0000256" key="8">
    <source>
        <dbReference type="ARBA" id="ARBA00039168"/>
    </source>
</evidence>
<comment type="similarity">
    <text evidence="7">Belongs to the drug/metabolite transporter (DMT) superfamily. Small multidrug resistance (SMR) (TC 2.A.7.1) family. Gdx/SugE subfamily.</text>
</comment>
<dbReference type="PANTHER" id="PTHR30561">
    <property type="entry name" value="SMR FAMILY PROTON-DEPENDENT DRUG EFFLUX TRANSPORTER SUGE"/>
    <property type="match status" value="1"/>
</dbReference>
<evidence type="ECO:0000256" key="7">
    <source>
        <dbReference type="ARBA" id="ARBA00038151"/>
    </source>
</evidence>
<dbReference type="GO" id="GO:0005886">
    <property type="term" value="C:plasma membrane"/>
    <property type="evidence" value="ECO:0007669"/>
    <property type="project" value="UniProtKB-SubCell"/>
</dbReference>
<evidence type="ECO:0000256" key="2">
    <source>
        <dbReference type="ARBA" id="ARBA00022448"/>
    </source>
</evidence>
<dbReference type="FunFam" id="1.10.3730.20:FF:000001">
    <property type="entry name" value="Quaternary ammonium compound resistance transporter SugE"/>
    <property type="match status" value="1"/>
</dbReference>
<comment type="subcellular location">
    <subcellularLocation>
        <location evidence="1 9">Cell membrane</location>
        <topology evidence="1 9">Multi-pass membrane protein</topology>
    </subcellularLocation>
</comment>
<dbReference type="PANTHER" id="PTHR30561:SF0">
    <property type="entry name" value="GUANIDINIUM EXPORTER"/>
    <property type="match status" value="1"/>
</dbReference>
<dbReference type="EMBL" id="LO017727">
    <property type="protein sequence ID" value="CRH05641.1"/>
    <property type="molecule type" value="Genomic_DNA"/>
</dbReference>
<dbReference type="AlphaFoldDB" id="A0A1S7LIG3"/>
<keyword evidence="3" id="KW-1003">Cell membrane</keyword>
<feature type="transmembrane region" description="Helical" evidence="10">
    <location>
        <begin position="26"/>
        <end position="46"/>
    </location>
</feature>
<proteinExistence type="inferred from homology"/>
<reference evidence="11" key="1">
    <citation type="submission" date="2015-04" db="EMBL/GenBank/DDBJ databases">
        <authorList>
            <person name="Syromyatnikov M.Y."/>
            <person name="Popov V.N."/>
        </authorList>
    </citation>
    <scope>NUCLEOTIDE SEQUENCE</scope>
    <source>
        <strain evidence="11">MO-1</strain>
    </source>
</reference>